<dbReference type="CDD" id="cd00158">
    <property type="entry name" value="RHOD"/>
    <property type="match status" value="1"/>
</dbReference>
<dbReference type="InterPro" id="IPR050229">
    <property type="entry name" value="GlpE_sulfurtransferase"/>
</dbReference>
<dbReference type="EMBL" id="LIAV01000165">
    <property type="protein sequence ID" value="KRO40178.1"/>
    <property type="molecule type" value="Genomic_DNA"/>
</dbReference>
<dbReference type="InterPro" id="IPR036873">
    <property type="entry name" value="Rhodanese-like_dom_sf"/>
</dbReference>
<dbReference type="SMART" id="SM00450">
    <property type="entry name" value="RHOD"/>
    <property type="match status" value="1"/>
</dbReference>
<dbReference type="SUPFAM" id="SSF52821">
    <property type="entry name" value="Rhodanese/Cell cycle control phosphatase"/>
    <property type="match status" value="1"/>
</dbReference>
<name>A0A0R2PTE5_9GAMM</name>
<dbReference type="AlphaFoldDB" id="A0A0R2PTE5"/>
<evidence type="ECO:0000259" key="1">
    <source>
        <dbReference type="PROSITE" id="PS50206"/>
    </source>
</evidence>
<evidence type="ECO:0000313" key="2">
    <source>
        <dbReference type="EMBL" id="KRO40178.1"/>
    </source>
</evidence>
<sequence length="108" mass="12001">MKKILLLLPLLLVGLIQADDYFLVDVRTHSEWDAGHLQSATHIPMQNLLDDITSTVTKKDQQIYLYCGSGQRAGRAKTMLENLGYTNVQNIGGLDDASTQLNEAIIQD</sequence>
<proteinExistence type="predicted"/>
<reference evidence="3" key="1">
    <citation type="submission" date="2015-10" db="EMBL/GenBank/DDBJ databases">
        <title>Metagenome-Assembled Genomes uncover a global brackish microbiome.</title>
        <authorList>
            <person name="Hugerth L.W."/>
            <person name="Larsson J."/>
            <person name="Alneberg J."/>
            <person name="Lindh M.V."/>
            <person name="Legrand C."/>
            <person name="Pinhassi J."/>
            <person name="Andersson A."/>
        </authorList>
    </citation>
    <scope>NUCLEOTIDE SEQUENCE [LARGE SCALE GENOMIC DNA]</scope>
</reference>
<gene>
    <name evidence="2" type="ORF">ABR63_00990</name>
</gene>
<dbReference type="InterPro" id="IPR001763">
    <property type="entry name" value="Rhodanese-like_dom"/>
</dbReference>
<accession>A0A0R2PTE5</accession>
<comment type="caution">
    <text evidence="2">The sequence shown here is derived from an EMBL/GenBank/DDBJ whole genome shotgun (WGS) entry which is preliminary data.</text>
</comment>
<organism evidence="2 3">
    <name type="scientific">SAR86 cluster bacterium BACL1 MAG-120920-bin57</name>
    <dbReference type="NCBI Taxonomy" id="1655571"/>
    <lineage>
        <taxon>Bacteria</taxon>
        <taxon>Pseudomonadati</taxon>
        <taxon>Pseudomonadota</taxon>
        <taxon>Gammaproteobacteria</taxon>
        <taxon>SAR86 cluster</taxon>
    </lineage>
</organism>
<evidence type="ECO:0000313" key="3">
    <source>
        <dbReference type="Proteomes" id="UP000050874"/>
    </source>
</evidence>
<protein>
    <recommendedName>
        <fullName evidence="1">Rhodanese domain-containing protein</fullName>
    </recommendedName>
</protein>
<dbReference type="Pfam" id="PF00581">
    <property type="entry name" value="Rhodanese"/>
    <property type="match status" value="1"/>
</dbReference>
<feature type="domain" description="Rhodanese" evidence="1">
    <location>
        <begin position="17"/>
        <end position="106"/>
    </location>
</feature>
<dbReference type="PANTHER" id="PTHR43031:SF1">
    <property type="entry name" value="PYRIDINE NUCLEOTIDE-DISULPHIDE OXIDOREDUCTASE"/>
    <property type="match status" value="1"/>
</dbReference>
<dbReference type="PROSITE" id="PS50206">
    <property type="entry name" value="RHODANESE_3"/>
    <property type="match status" value="1"/>
</dbReference>
<dbReference type="PANTHER" id="PTHR43031">
    <property type="entry name" value="FAD-DEPENDENT OXIDOREDUCTASE"/>
    <property type="match status" value="1"/>
</dbReference>
<dbReference type="Gene3D" id="3.40.250.10">
    <property type="entry name" value="Rhodanese-like domain"/>
    <property type="match status" value="1"/>
</dbReference>
<dbReference type="Proteomes" id="UP000050874">
    <property type="component" value="Unassembled WGS sequence"/>
</dbReference>